<evidence type="ECO:0000313" key="2">
    <source>
        <dbReference type="Proteomes" id="UP001054821"/>
    </source>
</evidence>
<gene>
    <name evidence="1" type="ORF">L3X38_038339</name>
</gene>
<evidence type="ECO:0000313" key="1">
    <source>
        <dbReference type="EMBL" id="KAI5318631.1"/>
    </source>
</evidence>
<dbReference type="EMBL" id="JAJFAZ020000007">
    <property type="protein sequence ID" value="KAI5318631.1"/>
    <property type="molecule type" value="Genomic_DNA"/>
</dbReference>
<sequence>MKDLGPAHYFLGMELALTLSNLSLTETKYVVDLLKHANMHEAKPVTTPTVNGCRLSFSDGDPLSDPSEYRSIVGALQYLTLIRPNIAFAVNQVCQFMHQHTTVHWLAVKRILRYLNGTLTHGLLYSPSTLHLSAYFDADYAGDPYDRRSTGGYCVYLGTNLIS</sequence>
<dbReference type="SUPFAM" id="SSF56672">
    <property type="entry name" value="DNA/RNA polymerases"/>
    <property type="match status" value="1"/>
</dbReference>
<name>A0AAD4V7A4_PRUDU</name>
<protein>
    <recommendedName>
        <fullName evidence="3">Transposable element protein</fullName>
    </recommendedName>
</protein>
<keyword evidence="2" id="KW-1185">Reference proteome</keyword>
<dbReference type="InterPro" id="IPR043502">
    <property type="entry name" value="DNA/RNA_pol_sf"/>
</dbReference>
<proteinExistence type="predicted"/>
<comment type="caution">
    <text evidence="1">The sequence shown here is derived from an EMBL/GenBank/DDBJ whole genome shotgun (WGS) entry which is preliminary data.</text>
</comment>
<dbReference type="PANTHER" id="PTHR11439">
    <property type="entry name" value="GAG-POL-RELATED RETROTRANSPOSON"/>
    <property type="match status" value="1"/>
</dbReference>
<organism evidence="1 2">
    <name type="scientific">Prunus dulcis</name>
    <name type="common">Almond</name>
    <name type="synonym">Amygdalus dulcis</name>
    <dbReference type="NCBI Taxonomy" id="3755"/>
    <lineage>
        <taxon>Eukaryota</taxon>
        <taxon>Viridiplantae</taxon>
        <taxon>Streptophyta</taxon>
        <taxon>Embryophyta</taxon>
        <taxon>Tracheophyta</taxon>
        <taxon>Spermatophyta</taxon>
        <taxon>Magnoliopsida</taxon>
        <taxon>eudicotyledons</taxon>
        <taxon>Gunneridae</taxon>
        <taxon>Pentapetalae</taxon>
        <taxon>rosids</taxon>
        <taxon>fabids</taxon>
        <taxon>Rosales</taxon>
        <taxon>Rosaceae</taxon>
        <taxon>Amygdaloideae</taxon>
        <taxon>Amygdaleae</taxon>
        <taxon>Prunus</taxon>
    </lineage>
</organism>
<dbReference type="PANTHER" id="PTHR11439:SF455">
    <property type="entry name" value="RLK (RECEPTOR-LIKE PROTEIN KINASE) 8, PUTATIVE-RELATED"/>
    <property type="match status" value="1"/>
</dbReference>
<accession>A0AAD4V7A4</accession>
<reference evidence="1 2" key="1">
    <citation type="journal article" date="2022" name="G3 (Bethesda)">
        <title>Whole-genome sequence and methylome profiling of the almond [Prunus dulcis (Mill.) D.A. Webb] cultivar 'Nonpareil'.</title>
        <authorList>
            <person name="D'Amico-Willman K.M."/>
            <person name="Ouma W.Z."/>
            <person name="Meulia T."/>
            <person name="Sideli G.M."/>
            <person name="Gradziel T.M."/>
            <person name="Fresnedo-Ramirez J."/>
        </authorList>
    </citation>
    <scope>NUCLEOTIDE SEQUENCE [LARGE SCALE GENOMIC DNA]</scope>
    <source>
        <strain evidence="1">Clone GOH B32 T37-40</strain>
    </source>
</reference>
<evidence type="ECO:0008006" key="3">
    <source>
        <dbReference type="Google" id="ProtNLM"/>
    </source>
</evidence>
<dbReference type="Proteomes" id="UP001054821">
    <property type="component" value="Chromosome 7"/>
</dbReference>
<dbReference type="AlphaFoldDB" id="A0AAD4V7A4"/>